<dbReference type="CDD" id="cd06550">
    <property type="entry name" value="TM_ABC_iron-siderophores_like"/>
    <property type="match status" value="1"/>
</dbReference>
<accession>Q47PU1</accession>
<dbReference type="EMBL" id="CP000088">
    <property type="protein sequence ID" value="AAZ55528.1"/>
    <property type="molecule type" value="Genomic_DNA"/>
</dbReference>
<dbReference type="GO" id="GO:0005886">
    <property type="term" value="C:plasma membrane"/>
    <property type="evidence" value="ECO:0007669"/>
    <property type="project" value="UniProtKB-SubCell"/>
</dbReference>
<organism evidence="9">
    <name type="scientific">Thermobifida fusca (strain YX)</name>
    <dbReference type="NCBI Taxonomy" id="269800"/>
    <lineage>
        <taxon>Bacteria</taxon>
        <taxon>Bacillati</taxon>
        <taxon>Actinomycetota</taxon>
        <taxon>Actinomycetes</taxon>
        <taxon>Streptosporangiales</taxon>
        <taxon>Nocardiopsidaceae</taxon>
        <taxon>Thermobifida</taxon>
    </lineage>
</organism>
<evidence type="ECO:0000256" key="6">
    <source>
        <dbReference type="ARBA" id="ARBA00022989"/>
    </source>
</evidence>
<reference evidence="9" key="1">
    <citation type="submission" date="2005-07" db="EMBL/GenBank/DDBJ databases">
        <title>Complete sequence of Thermobifida fusca YX.</title>
        <authorList>
            <consortium name="US DOE Joint Genome Institute"/>
            <person name="Copeland A."/>
            <person name="Lucas S."/>
            <person name="Lapidus A."/>
            <person name="Barry K."/>
            <person name="Detter J.C."/>
            <person name="Glavina T."/>
            <person name="Hammon N."/>
            <person name="Israni S."/>
            <person name="Pitluck S."/>
            <person name="Di Bartolo G."/>
            <person name="Chain P."/>
            <person name="Schmutz J."/>
            <person name="Larimer F."/>
            <person name="Land M."/>
            <person name="Lykidis A."/>
            <person name="Richardson P."/>
        </authorList>
    </citation>
    <scope>NUCLEOTIDE SEQUENCE</scope>
    <source>
        <strain evidence="9">YX</strain>
    </source>
</reference>
<gene>
    <name evidence="9" type="ordered locus">Tfu_1492</name>
</gene>
<dbReference type="KEGG" id="tfu:Tfu_1492"/>
<evidence type="ECO:0000256" key="5">
    <source>
        <dbReference type="ARBA" id="ARBA00022692"/>
    </source>
</evidence>
<dbReference type="Pfam" id="PF01032">
    <property type="entry name" value="FecCD"/>
    <property type="match status" value="1"/>
</dbReference>
<evidence type="ECO:0000256" key="3">
    <source>
        <dbReference type="ARBA" id="ARBA00022448"/>
    </source>
</evidence>
<dbReference type="PANTHER" id="PTHR30472:SF1">
    <property type="entry name" value="FE(3+) DICITRATE TRANSPORT SYSTEM PERMEASE PROTEIN FECC-RELATED"/>
    <property type="match status" value="1"/>
</dbReference>
<dbReference type="InterPro" id="IPR037294">
    <property type="entry name" value="ABC_BtuC-like"/>
</dbReference>
<dbReference type="AlphaFoldDB" id="Q47PU1"/>
<dbReference type="STRING" id="269800.Tfu_1492"/>
<feature type="transmembrane region" description="Helical" evidence="8">
    <location>
        <begin position="71"/>
        <end position="91"/>
    </location>
</feature>
<evidence type="ECO:0000256" key="7">
    <source>
        <dbReference type="ARBA" id="ARBA00023136"/>
    </source>
</evidence>
<dbReference type="RefSeq" id="WP_011291923.1">
    <property type="nucleotide sequence ID" value="NC_007333.1"/>
</dbReference>
<feature type="transmembrane region" description="Helical" evidence="8">
    <location>
        <begin position="160"/>
        <end position="182"/>
    </location>
</feature>
<dbReference type="FunFam" id="1.10.3470.10:FF:000001">
    <property type="entry name" value="Vitamin B12 ABC transporter permease BtuC"/>
    <property type="match status" value="1"/>
</dbReference>
<feature type="transmembrane region" description="Helical" evidence="8">
    <location>
        <begin position="21"/>
        <end position="41"/>
    </location>
</feature>
<feature type="transmembrane region" description="Helical" evidence="8">
    <location>
        <begin position="202"/>
        <end position="222"/>
    </location>
</feature>
<keyword evidence="6 8" id="KW-1133">Transmembrane helix</keyword>
<evidence type="ECO:0000256" key="8">
    <source>
        <dbReference type="SAM" id="Phobius"/>
    </source>
</evidence>
<feature type="transmembrane region" description="Helical" evidence="8">
    <location>
        <begin position="103"/>
        <end position="123"/>
    </location>
</feature>
<feature type="transmembrane region" description="Helical" evidence="8">
    <location>
        <begin position="293"/>
        <end position="312"/>
    </location>
</feature>
<dbReference type="GO" id="GO:0033214">
    <property type="term" value="P:siderophore-iron import into cell"/>
    <property type="evidence" value="ECO:0007669"/>
    <property type="project" value="TreeGrafter"/>
</dbReference>
<dbReference type="HOGENOM" id="CLU_013016_1_0_11"/>
<name>Q47PU1_THEFY</name>
<evidence type="ECO:0000256" key="4">
    <source>
        <dbReference type="ARBA" id="ARBA00022475"/>
    </source>
</evidence>
<dbReference type="OrthoDB" id="9782305at2"/>
<evidence type="ECO:0000256" key="1">
    <source>
        <dbReference type="ARBA" id="ARBA00004651"/>
    </source>
</evidence>
<dbReference type="SUPFAM" id="SSF81345">
    <property type="entry name" value="ABC transporter involved in vitamin B12 uptake, BtuC"/>
    <property type="match status" value="1"/>
</dbReference>
<dbReference type="InterPro" id="IPR000522">
    <property type="entry name" value="ABC_transptr_permease_BtuC"/>
</dbReference>
<comment type="similarity">
    <text evidence="2">Belongs to the binding-protein-dependent transport system permease family. FecCD subfamily.</text>
</comment>
<dbReference type="GO" id="GO:0022857">
    <property type="term" value="F:transmembrane transporter activity"/>
    <property type="evidence" value="ECO:0007669"/>
    <property type="project" value="InterPro"/>
</dbReference>
<keyword evidence="3" id="KW-0813">Transport</keyword>
<proteinExistence type="inferred from homology"/>
<keyword evidence="5 8" id="KW-0812">Transmembrane</keyword>
<dbReference type="Gene3D" id="1.10.3470.10">
    <property type="entry name" value="ABC transporter involved in vitamin B12 uptake, BtuC"/>
    <property type="match status" value="1"/>
</dbReference>
<evidence type="ECO:0000313" key="9">
    <source>
        <dbReference type="EMBL" id="AAZ55528.1"/>
    </source>
</evidence>
<sequence length="343" mass="34395">MAKAIVTTPPAPLQASPARTTLLLGGTLLALAAAVLLSLTVGSKPTTVAQVWAAVTGTADPYTTTVVASRYPRTILGILAGAALAAAGLLLQGITRNPLADPGLLGVNAGAMAAVVTAIALLGPTSTTATVWWALPGALLAGLVAYLLGGRESTGSTVRLVLAGAVISAVLTAYVQAVALSMPHVFDNYRYWVVGSLAGRGFDVIASVLPFLTAGALLALLLSSSLNTLALGEETATALGANPFLIRSGGLAAATLLAAGATAATGPIAFVGLAVPHVVRALIGGDFRTCMPLALLAGPTLLLLADVVGRFLLRPAELMVGVVTAFVGAPFLFHAVRRMRGPS</sequence>
<dbReference type="PANTHER" id="PTHR30472">
    <property type="entry name" value="FERRIC ENTEROBACTIN TRANSPORT SYSTEM PERMEASE PROTEIN"/>
    <property type="match status" value="1"/>
</dbReference>
<comment type="subcellular location">
    <subcellularLocation>
        <location evidence="1">Cell membrane</location>
        <topology evidence="1">Multi-pass membrane protein</topology>
    </subcellularLocation>
</comment>
<feature type="transmembrane region" description="Helical" evidence="8">
    <location>
        <begin position="129"/>
        <end position="148"/>
    </location>
</feature>
<dbReference type="eggNOG" id="COG0609">
    <property type="taxonomic scope" value="Bacteria"/>
</dbReference>
<evidence type="ECO:0000256" key="2">
    <source>
        <dbReference type="ARBA" id="ARBA00007935"/>
    </source>
</evidence>
<protein>
    <submittedName>
        <fullName evidence="9">Putative ferrichrome transport system permease protein</fullName>
    </submittedName>
</protein>
<keyword evidence="4" id="KW-1003">Cell membrane</keyword>
<keyword evidence="7 8" id="KW-0472">Membrane</keyword>
<feature type="transmembrane region" description="Helical" evidence="8">
    <location>
        <begin position="318"/>
        <end position="336"/>
    </location>
</feature>